<evidence type="ECO:0000256" key="1">
    <source>
        <dbReference type="SAM" id="MobiDB-lite"/>
    </source>
</evidence>
<dbReference type="EMBL" id="CAJOBA010000569">
    <property type="protein sequence ID" value="CAF3542016.1"/>
    <property type="molecule type" value="Genomic_DNA"/>
</dbReference>
<gene>
    <name evidence="3" type="ORF">GPM918_LOCUS7391</name>
    <name evidence="2" type="ORF">OVA965_LOCUS2613</name>
    <name evidence="5" type="ORF">SRO942_LOCUS7391</name>
    <name evidence="4" type="ORF">TMI583_LOCUS2613</name>
</gene>
<keyword evidence="6" id="KW-1185">Reference proteome</keyword>
<dbReference type="Proteomes" id="UP000682733">
    <property type="component" value="Unassembled WGS sequence"/>
</dbReference>
<evidence type="ECO:0000313" key="6">
    <source>
        <dbReference type="Proteomes" id="UP000663829"/>
    </source>
</evidence>
<feature type="region of interest" description="Disordered" evidence="1">
    <location>
        <begin position="1"/>
        <end position="22"/>
    </location>
</feature>
<dbReference type="OrthoDB" id="6337960at2759"/>
<name>A0A813XWQ8_9BILA</name>
<sequence length="147" mass="16621">MGANNVKRLYSEKNSNNGNSLVVQTPPKQAKRLVQLQTDPRSPTDGISRTPIQITINEQITKLANSIHRVEGSAIMTNENLSPIRSQPYQEKKYNNGVRYRKDDGETNLLHPQLLTNQMHTNNVTSVLDSENVLLSIENNNLPLYRL</sequence>
<protein>
    <submittedName>
        <fullName evidence="3">Uncharacterized protein</fullName>
    </submittedName>
</protein>
<dbReference type="EMBL" id="CAJNOQ010001208">
    <property type="protein sequence ID" value="CAF0876734.1"/>
    <property type="molecule type" value="Genomic_DNA"/>
</dbReference>
<reference evidence="3" key="1">
    <citation type="submission" date="2021-02" db="EMBL/GenBank/DDBJ databases">
        <authorList>
            <person name="Nowell W R."/>
        </authorList>
    </citation>
    <scope>NUCLEOTIDE SEQUENCE</scope>
</reference>
<accession>A0A813XWQ8</accession>
<feature type="compositionally biased region" description="Polar residues" evidence="1">
    <location>
        <begin position="12"/>
        <end position="22"/>
    </location>
</feature>
<evidence type="ECO:0000313" key="5">
    <source>
        <dbReference type="EMBL" id="CAF3663513.1"/>
    </source>
</evidence>
<evidence type="ECO:0000313" key="3">
    <source>
        <dbReference type="EMBL" id="CAF0876734.1"/>
    </source>
</evidence>
<comment type="caution">
    <text evidence="3">The sequence shown here is derived from an EMBL/GenBank/DDBJ whole genome shotgun (WGS) entry which is preliminary data.</text>
</comment>
<dbReference type="Proteomes" id="UP000681722">
    <property type="component" value="Unassembled WGS sequence"/>
</dbReference>
<dbReference type="EMBL" id="CAJOBC010001208">
    <property type="protein sequence ID" value="CAF3663513.1"/>
    <property type="molecule type" value="Genomic_DNA"/>
</dbReference>
<evidence type="ECO:0000313" key="4">
    <source>
        <dbReference type="EMBL" id="CAF3542016.1"/>
    </source>
</evidence>
<organism evidence="3 6">
    <name type="scientific">Didymodactylos carnosus</name>
    <dbReference type="NCBI Taxonomy" id="1234261"/>
    <lineage>
        <taxon>Eukaryota</taxon>
        <taxon>Metazoa</taxon>
        <taxon>Spiralia</taxon>
        <taxon>Gnathifera</taxon>
        <taxon>Rotifera</taxon>
        <taxon>Eurotatoria</taxon>
        <taxon>Bdelloidea</taxon>
        <taxon>Philodinida</taxon>
        <taxon>Philodinidae</taxon>
        <taxon>Didymodactylos</taxon>
    </lineage>
</organism>
<dbReference type="EMBL" id="CAJNOK010000569">
    <property type="protein sequence ID" value="CAF0762167.1"/>
    <property type="molecule type" value="Genomic_DNA"/>
</dbReference>
<dbReference type="Proteomes" id="UP000677228">
    <property type="component" value="Unassembled WGS sequence"/>
</dbReference>
<dbReference type="AlphaFoldDB" id="A0A813XWQ8"/>
<dbReference type="Proteomes" id="UP000663829">
    <property type="component" value="Unassembled WGS sequence"/>
</dbReference>
<evidence type="ECO:0000313" key="2">
    <source>
        <dbReference type="EMBL" id="CAF0762167.1"/>
    </source>
</evidence>
<proteinExistence type="predicted"/>